<name>A0A087T3T9_STEMI</name>
<keyword evidence="2" id="KW-1185">Reference proteome</keyword>
<organism evidence="1 2">
    <name type="scientific">Stegodyphus mimosarum</name>
    <name type="common">African social velvet spider</name>
    <dbReference type="NCBI Taxonomy" id="407821"/>
    <lineage>
        <taxon>Eukaryota</taxon>
        <taxon>Metazoa</taxon>
        <taxon>Ecdysozoa</taxon>
        <taxon>Arthropoda</taxon>
        <taxon>Chelicerata</taxon>
        <taxon>Arachnida</taxon>
        <taxon>Araneae</taxon>
        <taxon>Araneomorphae</taxon>
        <taxon>Entelegynae</taxon>
        <taxon>Eresoidea</taxon>
        <taxon>Eresidae</taxon>
        <taxon>Stegodyphus</taxon>
    </lineage>
</organism>
<protein>
    <submittedName>
        <fullName evidence="1">Uncharacterized protein</fullName>
    </submittedName>
</protein>
<dbReference type="EMBL" id="KK113270">
    <property type="protein sequence ID" value="KFM59778.1"/>
    <property type="molecule type" value="Genomic_DNA"/>
</dbReference>
<gene>
    <name evidence="1" type="ORF">X975_01112</name>
</gene>
<reference evidence="1 2" key="1">
    <citation type="submission" date="2013-11" db="EMBL/GenBank/DDBJ databases">
        <title>Genome sequencing of Stegodyphus mimosarum.</title>
        <authorList>
            <person name="Bechsgaard J."/>
        </authorList>
    </citation>
    <scope>NUCLEOTIDE SEQUENCE [LARGE SCALE GENOMIC DNA]</scope>
</reference>
<feature type="non-terminal residue" evidence="1">
    <location>
        <position position="87"/>
    </location>
</feature>
<evidence type="ECO:0000313" key="2">
    <source>
        <dbReference type="Proteomes" id="UP000054359"/>
    </source>
</evidence>
<proteinExistence type="predicted"/>
<dbReference type="AlphaFoldDB" id="A0A087T3T9"/>
<evidence type="ECO:0000313" key="1">
    <source>
        <dbReference type="EMBL" id="KFM59778.1"/>
    </source>
</evidence>
<dbReference type="OrthoDB" id="6416919at2759"/>
<sequence length="87" mass="9446">MNNILMITFISGNIMTLSYSIGLTTGSGVAYLIDFFLGPPLLHPCFEPFASDTMPASDNMTSLPLNITFSDLLWNITIPLNNTGTNT</sequence>
<dbReference type="Proteomes" id="UP000054359">
    <property type="component" value="Unassembled WGS sequence"/>
</dbReference>
<accession>A0A087T3T9</accession>